<feature type="domain" description="Ionotropic glutamate receptor L-glutamate and glycine-binding" evidence="15">
    <location>
        <begin position="457"/>
        <end position="522"/>
    </location>
</feature>
<evidence type="ECO:0000256" key="8">
    <source>
        <dbReference type="ARBA" id="ARBA00023136"/>
    </source>
</evidence>
<dbReference type="Pfam" id="PF01094">
    <property type="entry name" value="ANF_receptor"/>
    <property type="match status" value="1"/>
</dbReference>
<accession>A0A9X0CEK3</accession>
<dbReference type="InterPro" id="IPR028082">
    <property type="entry name" value="Peripla_BP_I"/>
</dbReference>
<dbReference type="InterPro" id="IPR015683">
    <property type="entry name" value="Ionotropic_Glu_rcpt"/>
</dbReference>
<keyword evidence="10" id="KW-0325">Glycoprotein</keyword>
<keyword evidence="12" id="KW-0407">Ion channel</keyword>
<dbReference type="GO" id="GO:0046872">
    <property type="term" value="F:metal ion binding"/>
    <property type="evidence" value="ECO:0007669"/>
    <property type="project" value="UniProtKB-KW"/>
</dbReference>
<sequence length="624" mass="70701">MALRTFPAELIVFIALHLLTHQGGAIDKYDINITVFFHTDDIYQEFVFNSAEKLFRARNSIASEASLDDVVLQFHFSRPNLTNVSSLAHGLSEIIPKVLNITFASQGFIFVDVMENDLFYSTLLESCSIPSIGLLQSRRTFPITQEKSGGFTRVAAPSVLEYAQAMVKIIQKMGWQTLSLVVSATYEGHVFADALKQLALEMKWRVLSTLWIEGDENPKELTIRLQNVIQTKSDVIIGHIRELSNDDIFWTIQKLQGIENSSVWLVSDVTAYGVLDINSIPAGVIQVSGKSLEIRHDFELYINALYDAFVVFESAFKSSVAELSKGKRQGNSTELKYKLLQREAVKHLKETHFSGKSSLFRDHFLSEHLHSVFDIWNLRKDLDGRKHWLQVGLATPSGLALEPIVDLNDNTLFPLIHPRRPILRVSVVLWPPLVQAEDPAVAENHKTCVGRALPCYKYVSVENSTKQAKELLCCFGASIDFLKFLQRDLGFDTEIYLTPDEQYGKLNTVTGTWNGIMNEIISGKADLALDLSMNMDRAKVVHMVYPCIASAMNILVQKQHSNGEQVSVWYSWLEPFEYDLWIAILVTCNLILFVVWWLDRKSPKGYYHILKDSDEDAFTLLGKK</sequence>
<dbReference type="InterPro" id="IPR001828">
    <property type="entry name" value="ANF_lig-bd_rcpt"/>
</dbReference>
<dbReference type="GO" id="GO:0015276">
    <property type="term" value="F:ligand-gated monoatomic ion channel activity"/>
    <property type="evidence" value="ECO:0007669"/>
    <property type="project" value="InterPro"/>
</dbReference>
<evidence type="ECO:0000313" key="16">
    <source>
        <dbReference type="EMBL" id="KAJ7322767.1"/>
    </source>
</evidence>
<evidence type="ECO:0000256" key="12">
    <source>
        <dbReference type="ARBA" id="ARBA00023303"/>
    </source>
</evidence>
<keyword evidence="4" id="KW-0479">Metal-binding</keyword>
<dbReference type="SUPFAM" id="SSF53850">
    <property type="entry name" value="Periplasmic binding protein-like II"/>
    <property type="match status" value="1"/>
</dbReference>
<keyword evidence="2" id="KW-0813">Transport</keyword>
<evidence type="ECO:0000259" key="15">
    <source>
        <dbReference type="SMART" id="SM00918"/>
    </source>
</evidence>
<evidence type="ECO:0000256" key="9">
    <source>
        <dbReference type="ARBA" id="ARBA00023170"/>
    </source>
</evidence>
<dbReference type="Gene3D" id="3.40.50.2300">
    <property type="match status" value="1"/>
</dbReference>
<keyword evidence="6 13" id="KW-1133">Transmembrane helix</keyword>
<dbReference type="Proteomes" id="UP001163046">
    <property type="component" value="Unassembled WGS sequence"/>
</dbReference>
<evidence type="ECO:0000256" key="5">
    <source>
        <dbReference type="ARBA" id="ARBA00022833"/>
    </source>
</evidence>
<organism evidence="16 17">
    <name type="scientific">Desmophyllum pertusum</name>
    <dbReference type="NCBI Taxonomy" id="174260"/>
    <lineage>
        <taxon>Eukaryota</taxon>
        <taxon>Metazoa</taxon>
        <taxon>Cnidaria</taxon>
        <taxon>Anthozoa</taxon>
        <taxon>Hexacorallia</taxon>
        <taxon>Scleractinia</taxon>
        <taxon>Caryophylliina</taxon>
        <taxon>Caryophylliidae</taxon>
        <taxon>Desmophyllum</taxon>
    </lineage>
</organism>
<evidence type="ECO:0000256" key="14">
    <source>
        <dbReference type="SAM" id="SignalP"/>
    </source>
</evidence>
<dbReference type="OrthoDB" id="5958792at2759"/>
<evidence type="ECO:0000256" key="2">
    <source>
        <dbReference type="ARBA" id="ARBA00022448"/>
    </source>
</evidence>
<evidence type="ECO:0000256" key="7">
    <source>
        <dbReference type="ARBA" id="ARBA00023065"/>
    </source>
</evidence>
<keyword evidence="14" id="KW-0732">Signal</keyword>
<evidence type="ECO:0000313" key="17">
    <source>
        <dbReference type="Proteomes" id="UP001163046"/>
    </source>
</evidence>
<keyword evidence="9" id="KW-0675">Receptor</keyword>
<keyword evidence="3 13" id="KW-0812">Transmembrane</keyword>
<dbReference type="Gene3D" id="3.40.190.10">
    <property type="entry name" value="Periplasmic binding protein-like II"/>
    <property type="match status" value="1"/>
</dbReference>
<feature type="chain" id="PRO_5040850540" description="Ionotropic glutamate receptor L-glutamate and glycine-binding domain-containing protein" evidence="14">
    <location>
        <begin position="26"/>
        <end position="624"/>
    </location>
</feature>
<dbReference type="InterPro" id="IPR019594">
    <property type="entry name" value="Glu/Gly-bd"/>
</dbReference>
<comment type="caution">
    <text evidence="16">The sequence shown here is derived from an EMBL/GenBank/DDBJ whole genome shotgun (WGS) entry which is preliminary data.</text>
</comment>
<dbReference type="PANTHER" id="PTHR18966">
    <property type="entry name" value="IONOTROPIC GLUTAMATE RECEPTOR"/>
    <property type="match status" value="1"/>
</dbReference>
<evidence type="ECO:0000256" key="11">
    <source>
        <dbReference type="ARBA" id="ARBA00023286"/>
    </source>
</evidence>
<comment type="subcellular location">
    <subcellularLocation>
        <location evidence="1">Membrane</location>
        <topology evidence="1">Multi-pass membrane protein</topology>
    </subcellularLocation>
</comment>
<feature type="signal peptide" evidence="14">
    <location>
        <begin position="1"/>
        <end position="25"/>
    </location>
</feature>
<dbReference type="Gene3D" id="1.10.287.70">
    <property type="match status" value="1"/>
</dbReference>
<dbReference type="AlphaFoldDB" id="A0A9X0CEK3"/>
<dbReference type="Pfam" id="PF10613">
    <property type="entry name" value="Lig_chan-Glu_bd"/>
    <property type="match status" value="1"/>
</dbReference>
<dbReference type="GO" id="GO:0016020">
    <property type="term" value="C:membrane"/>
    <property type="evidence" value="ECO:0007669"/>
    <property type="project" value="UniProtKB-SubCell"/>
</dbReference>
<proteinExistence type="predicted"/>
<gene>
    <name evidence="16" type="ORF">OS493_032950</name>
</gene>
<evidence type="ECO:0000256" key="3">
    <source>
        <dbReference type="ARBA" id="ARBA00022692"/>
    </source>
</evidence>
<evidence type="ECO:0000256" key="4">
    <source>
        <dbReference type="ARBA" id="ARBA00022723"/>
    </source>
</evidence>
<dbReference type="SMART" id="SM00918">
    <property type="entry name" value="Lig_chan-Glu_bd"/>
    <property type="match status" value="1"/>
</dbReference>
<keyword evidence="11" id="KW-1071">Ligand-gated ion channel</keyword>
<dbReference type="EMBL" id="MU827819">
    <property type="protein sequence ID" value="KAJ7322767.1"/>
    <property type="molecule type" value="Genomic_DNA"/>
</dbReference>
<keyword evidence="8 13" id="KW-0472">Membrane</keyword>
<dbReference type="FunFam" id="3.40.190.10:FF:000009">
    <property type="entry name" value="Putative glutamate receptor ionotropic NMDA 2B"/>
    <property type="match status" value="1"/>
</dbReference>
<evidence type="ECO:0000256" key="6">
    <source>
        <dbReference type="ARBA" id="ARBA00022989"/>
    </source>
</evidence>
<keyword evidence="17" id="KW-1185">Reference proteome</keyword>
<keyword evidence="5" id="KW-0862">Zinc</keyword>
<keyword evidence="7" id="KW-0406">Ion transport</keyword>
<evidence type="ECO:0000256" key="10">
    <source>
        <dbReference type="ARBA" id="ARBA00023180"/>
    </source>
</evidence>
<evidence type="ECO:0000256" key="1">
    <source>
        <dbReference type="ARBA" id="ARBA00004141"/>
    </source>
</evidence>
<name>A0A9X0CEK3_9CNID</name>
<protein>
    <recommendedName>
        <fullName evidence="15">Ionotropic glutamate receptor L-glutamate and glycine-binding domain-containing protein</fullName>
    </recommendedName>
</protein>
<feature type="transmembrane region" description="Helical" evidence="13">
    <location>
        <begin position="580"/>
        <end position="598"/>
    </location>
</feature>
<dbReference type="SUPFAM" id="SSF53822">
    <property type="entry name" value="Periplasmic binding protein-like I"/>
    <property type="match status" value="1"/>
</dbReference>
<reference evidence="16" key="1">
    <citation type="submission" date="2023-01" db="EMBL/GenBank/DDBJ databases">
        <title>Genome assembly of the deep-sea coral Lophelia pertusa.</title>
        <authorList>
            <person name="Herrera S."/>
            <person name="Cordes E."/>
        </authorList>
    </citation>
    <scope>NUCLEOTIDE SEQUENCE</scope>
    <source>
        <strain evidence="16">USNM1676648</strain>
        <tissue evidence="16">Polyp</tissue>
    </source>
</reference>
<evidence type="ECO:0000256" key="13">
    <source>
        <dbReference type="SAM" id="Phobius"/>
    </source>
</evidence>